<keyword evidence="6 11" id="KW-0479">Metal-binding</keyword>
<proteinExistence type="inferred from homology"/>
<name>A0AB72Z6J2_LISIO</name>
<evidence type="ECO:0000256" key="8">
    <source>
        <dbReference type="ARBA" id="ARBA00022777"/>
    </source>
</evidence>
<keyword evidence="17" id="KW-1185">Reference proteome</keyword>
<keyword evidence="3 11" id="KW-0963">Cytoplasm</keyword>
<feature type="binding site" evidence="13">
    <location>
        <position position="200"/>
    </location>
    <ligand>
        <name>substrate</name>
    </ligand>
</feature>
<accession>A0AB72Z6J2</accession>
<keyword evidence="5 11" id="KW-0808">Transferase</keyword>
<reference evidence="16 17" key="1">
    <citation type="submission" date="2011-08" db="EMBL/GenBank/DDBJ databases">
        <authorList>
            <person name="Weinstock G."/>
            <person name="Sodergren E."/>
            <person name="Clifton S."/>
            <person name="Fulton L."/>
            <person name="Fulton B."/>
            <person name="Courtney L."/>
            <person name="Fronick C."/>
            <person name="Harrison M."/>
            <person name="Strong C."/>
            <person name="Farmer C."/>
            <person name="Delahaunty K."/>
            <person name="Markovic C."/>
            <person name="Hall O."/>
            <person name="Minx P."/>
            <person name="Tomlinson C."/>
            <person name="Mitreva M."/>
            <person name="Hou S."/>
            <person name="Chen J."/>
            <person name="Wollam A."/>
            <person name="Pepin K.H."/>
            <person name="Johnson M."/>
            <person name="Bhonagiri V."/>
            <person name="Zhang X."/>
            <person name="Suruliraj S."/>
            <person name="Warren W."/>
            <person name="Chinwalla A."/>
            <person name="Mardis E.R."/>
            <person name="Wilson R.K."/>
        </authorList>
    </citation>
    <scope>NUCLEOTIDE SEQUENCE [LARGE SCALE GENOMIC DNA]</scope>
    <source>
        <strain evidence="16 17">ATCC 33091</strain>
    </source>
</reference>
<evidence type="ECO:0000256" key="9">
    <source>
        <dbReference type="ARBA" id="ARBA00022833"/>
    </source>
</evidence>
<evidence type="ECO:0000256" key="15">
    <source>
        <dbReference type="RuleBase" id="RU004165"/>
    </source>
</evidence>
<dbReference type="InterPro" id="IPR027417">
    <property type="entry name" value="P-loop_NTPase"/>
</dbReference>
<dbReference type="PIRSF" id="PIRSF035805">
    <property type="entry name" value="TK_cell"/>
    <property type="match status" value="1"/>
</dbReference>
<dbReference type="PROSITE" id="PS00603">
    <property type="entry name" value="TK_CELLULAR_TYPE"/>
    <property type="match status" value="1"/>
</dbReference>
<evidence type="ECO:0000256" key="11">
    <source>
        <dbReference type="HAMAP-Rule" id="MF_00124"/>
    </source>
</evidence>
<organism evidence="16 17">
    <name type="scientific">Listeria innocua ATCC 33091</name>
    <dbReference type="NCBI Taxonomy" id="1002366"/>
    <lineage>
        <taxon>Bacteria</taxon>
        <taxon>Bacillati</taxon>
        <taxon>Bacillota</taxon>
        <taxon>Bacilli</taxon>
        <taxon>Bacillales</taxon>
        <taxon>Listeriaceae</taxon>
        <taxon>Listeria</taxon>
    </lineage>
</organism>
<dbReference type="Pfam" id="PF00265">
    <property type="entry name" value="TK"/>
    <property type="match status" value="1"/>
</dbReference>
<dbReference type="SUPFAM" id="SSF57716">
    <property type="entry name" value="Glucocorticoid receptor-like (DNA-binding domain)"/>
    <property type="match status" value="1"/>
</dbReference>
<feature type="binding site" evidence="11">
    <location>
        <begin position="108"/>
        <end position="111"/>
    </location>
    <ligand>
        <name>ATP</name>
        <dbReference type="ChEBI" id="CHEBI:30616"/>
    </ligand>
</feature>
<dbReference type="InterPro" id="IPR001267">
    <property type="entry name" value="Thymidine_kinase"/>
</dbReference>
<feature type="binding site" evidence="11">
    <location>
        <begin position="32"/>
        <end position="39"/>
    </location>
    <ligand>
        <name>ATP</name>
        <dbReference type="ChEBI" id="CHEBI:30616"/>
    </ligand>
</feature>
<dbReference type="GO" id="GO:0071897">
    <property type="term" value="P:DNA biosynthetic process"/>
    <property type="evidence" value="ECO:0007669"/>
    <property type="project" value="UniProtKB-KW"/>
</dbReference>
<dbReference type="GO" id="GO:0008270">
    <property type="term" value="F:zinc ion binding"/>
    <property type="evidence" value="ECO:0007669"/>
    <property type="project" value="UniProtKB-UniRule"/>
</dbReference>
<keyword evidence="10 11" id="KW-0067">ATP-binding</keyword>
<keyword evidence="4 11" id="KW-0237">DNA synthesis</keyword>
<dbReference type="EC" id="2.7.1.21" evidence="2 11"/>
<evidence type="ECO:0000256" key="14">
    <source>
        <dbReference type="RuleBase" id="RU000544"/>
    </source>
</evidence>
<comment type="subunit">
    <text evidence="11">Homotetramer.</text>
</comment>
<dbReference type="InterPro" id="IPR020633">
    <property type="entry name" value="Thymidine_kinase_CS"/>
</dbReference>
<feature type="binding site" evidence="11">
    <location>
        <position position="166"/>
    </location>
    <ligand>
        <name>Zn(2+)</name>
        <dbReference type="ChEBI" id="CHEBI:29105"/>
    </ligand>
</feature>
<evidence type="ECO:0000256" key="2">
    <source>
        <dbReference type="ARBA" id="ARBA00012118"/>
    </source>
</evidence>
<dbReference type="Gene3D" id="3.30.60.20">
    <property type="match status" value="1"/>
</dbReference>
<dbReference type="PANTHER" id="PTHR11441:SF0">
    <property type="entry name" value="THYMIDINE KINASE, CYTOSOLIC"/>
    <property type="match status" value="1"/>
</dbReference>
<evidence type="ECO:0000256" key="4">
    <source>
        <dbReference type="ARBA" id="ARBA00022634"/>
    </source>
</evidence>
<dbReference type="NCBIfam" id="NF003299">
    <property type="entry name" value="PRK04296.1-4"/>
    <property type="match status" value="1"/>
</dbReference>
<feature type="binding site" evidence="13">
    <location>
        <begin position="192"/>
        <end position="195"/>
    </location>
    <ligand>
        <name>substrate</name>
    </ligand>
</feature>
<evidence type="ECO:0000313" key="17">
    <source>
        <dbReference type="Proteomes" id="UP000003597"/>
    </source>
</evidence>
<evidence type="ECO:0000313" key="16">
    <source>
        <dbReference type="EMBL" id="EHN60469.1"/>
    </source>
</evidence>
<feature type="binding site" evidence="11">
    <location>
        <position position="204"/>
    </location>
    <ligand>
        <name>Zn(2+)</name>
        <dbReference type="ChEBI" id="CHEBI:29105"/>
    </ligand>
</feature>
<dbReference type="EMBL" id="AGCN01000036">
    <property type="protein sequence ID" value="EHN60469.1"/>
    <property type="molecule type" value="Genomic_DNA"/>
</dbReference>
<comment type="caution">
    <text evidence="16">The sequence shown here is derived from an EMBL/GenBank/DDBJ whole genome shotgun (WGS) entry which is preliminary data.</text>
</comment>
<sequence>MSQFVRLYDKIGKEFIKLKGAVLMAQLFFRYGSMNSGKTIEILKVAHNYEEQNKTVAIFTSGIDDRDQVGFISSRIGLKREATPIFSDTNIFEIVANIKPKPNCVLLDESQFLEKEHVFQLAKIVDDLNIPVIAYGLKNDFRNELFEGSKYLLLYADKLEEMKTICWFCAKKATMVLRVDDKGKPVYTGEQIMIGGNDHYYPVCRKCHANPPIK</sequence>
<dbReference type="FunFam" id="3.30.60.20:FF:000062">
    <property type="entry name" value="Thymidine kinase"/>
    <property type="match status" value="1"/>
</dbReference>
<evidence type="ECO:0000256" key="10">
    <source>
        <dbReference type="ARBA" id="ARBA00022840"/>
    </source>
</evidence>
<dbReference type="GO" id="GO:0004797">
    <property type="term" value="F:thymidine kinase activity"/>
    <property type="evidence" value="ECO:0007669"/>
    <property type="project" value="UniProtKB-UniRule"/>
</dbReference>
<feature type="binding site" evidence="11">
    <location>
        <position position="169"/>
    </location>
    <ligand>
        <name>Zn(2+)</name>
        <dbReference type="ChEBI" id="CHEBI:29105"/>
    </ligand>
</feature>
<dbReference type="SUPFAM" id="SSF52540">
    <property type="entry name" value="P-loop containing nucleoside triphosphate hydrolases"/>
    <property type="match status" value="1"/>
</dbReference>
<dbReference type="PANTHER" id="PTHR11441">
    <property type="entry name" value="THYMIDINE KINASE"/>
    <property type="match status" value="1"/>
</dbReference>
<evidence type="ECO:0000256" key="7">
    <source>
        <dbReference type="ARBA" id="ARBA00022741"/>
    </source>
</evidence>
<dbReference type="AlphaFoldDB" id="A0AB72Z6J2"/>
<feature type="binding site" evidence="11">
    <location>
        <position position="207"/>
    </location>
    <ligand>
        <name>Zn(2+)</name>
        <dbReference type="ChEBI" id="CHEBI:29105"/>
    </ligand>
</feature>
<comment type="similarity">
    <text evidence="1 11 15">Belongs to the thymidine kinase family.</text>
</comment>
<keyword evidence="8 11" id="KW-0418">Kinase</keyword>
<keyword evidence="9 11" id="KW-0862">Zinc</keyword>
<dbReference type="GO" id="GO:0005829">
    <property type="term" value="C:cytosol"/>
    <property type="evidence" value="ECO:0007669"/>
    <property type="project" value="TreeGrafter"/>
</dbReference>
<evidence type="ECO:0000256" key="13">
    <source>
        <dbReference type="PIRSR" id="PIRSR035805-2"/>
    </source>
</evidence>
<dbReference type="GO" id="GO:0046104">
    <property type="term" value="P:thymidine metabolic process"/>
    <property type="evidence" value="ECO:0007669"/>
    <property type="project" value="TreeGrafter"/>
</dbReference>
<keyword evidence="7 11" id="KW-0547">Nucleotide-binding</keyword>
<feature type="active site" description="Proton acceptor" evidence="11 12">
    <location>
        <position position="109"/>
    </location>
</feature>
<evidence type="ECO:0000256" key="12">
    <source>
        <dbReference type="PIRSR" id="PIRSR035805-1"/>
    </source>
</evidence>
<dbReference type="GO" id="GO:0005524">
    <property type="term" value="F:ATP binding"/>
    <property type="evidence" value="ECO:0007669"/>
    <property type="project" value="UniProtKB-UniRule"/>
</dbReference>
<evidence type="ECO:0000256" key="6">
    <source>
        <dbReference type="ARBA" id="ARBA00022723"/>
    </source>
</evidence>
<dbReference type="NCBIfam" id="NF003300">
    <property type="entry name" value="PRK04296.1-5"/>
    <property type="match status" value="1"/>
</dbReference>
<dbReference type="HAMAP" id="MF_00124">
    <property type="entry name" value="Thymidine_kinase"/>
    <property type="match status" value="1"/>
</dbReference>
<evidence type="ECO:0000256" key="3">
    <source>
        <dbReference type="ARBA" id="ARBA00022490"/>
    </source>
</evidence>
<gene>
    <name evidence="11" type="primary">tdk</name>
    <name evidence="16" type="ORF">HMPREF0557_02394</name>
</gene>
<protein>
    <recommendedName>
        <fullName evidence="2 11">Thymidine kinase</fullName>
        <ecNumber evidence="2 11">2.7.1.21</ecNumber>
    </recommendedName>
</protein>
<evidence type="ECO:0000256" key="1">
    <source>
        <dbReference type="ARBA" id="ARBA00007587"/>
    </source>
</evidence>
<evidence type="ECO:0000256" key="5">
    <source>
        <dbReference type="ARBA" id="ARBA00022679"/>
    </source>
</evidence>
<dbReference type="Proteomes" id="UP000003597">
    <property type="component" value="Unassembled WGS sequence"/>
</dbReference>
<comment type="catalytic activity">
    <reaction evidence="11 14">
        <text>thymidine + ATP = dTMP + ADP + H(+)</text>
        <dbReference type="Rhea" id="RHEA:19129"/>
        <dbReference type="ChEBI" id="CHEBI:15378"/>
        <dbReference type="ChEBI" id="CHEBI:17748"/>
        <dbReference type="ChEBI" id="CHEBI:30616"/>
        <dbReference type="ChEBI" id="CHEBI:63528"/>
        <dbReference type="ChEBI" id="CHEBI:456216"/>
        <dbReference type="EC" id="2.7.1.21"/>
    </reaction>
</comment>
<dbReference type="Gene3D" id="3.40.50.300">
    <property type="entry name" value="P-loop containing nucleotide triphosphate hydrolases"/>
    <property type="match status" value="1"/>
</dbReference>
<comment type="subcellular location">
    <subcellularLocation>
        <location evidence="11">Cytoplasm</location>
    </subcellularLocation>
</comment>